<proteinExistence type="predicted"/>
<evidence type="ECO:0000313" key="3">
    <source>
        <dbReference type="Proteomes" id="UP000011715"/>
    </source>
</evidence>
<name>A0A0C4DYW4_MAGP6</name>
<evidence type="ECO:0000313" key="2">
    <source>
        <dbReference type="EnsemblFungi" id="MAPG_05245T0"/>
    </source>
</evidence>
<dbReference type="VEuPathDB" id="FungiDB:MAPG_05245"/>
<organism evidence="2 3">
    <name type="scientific">Magnaporthiopsis poae (strain ATCC 64411 / 73-15)</name>
    <name type="common">Kentucky bluegrass fungus</name>
    <name type="synonym">Magnaporthe poae</name>
    <dbReference type="NCBI Taxonomy" id="644358"/>
    <lineage>
        <taxon>Eukaryota</taxon>
        <taxon>Fungi</taxon>
        <taxon>Dikarya</taxon>
        <taxon>Ascomycota</taxon>
        <taxon>Pezizomycotina</taxon>
        <taxon>Sordariomycetes</taxon>
        <taxon>Sordariomycetidae</taxon>
        <taxon>Magnaporthales</taxon>
        <taxon>Magnaporthaceae</taxon>
        <taxon>Magnaporthiopsis</taxon>
    </lineage>
</organism>
<dbReference type="Proteomes" id="UP000011715">
    <property type="component" value="Unassembled WGS sequence"/>
</dbReference>
<sequence length="130" mass="14205">MDDGGFDGQLPDELNRSQLQPLACRERRYDRAGVGTSQKLYFNSRINGGRRCFVAGPGVDTSPQSWNDDHGCCTAAPLVAPYPAKSQGFFGSRPHPNSYPPPVLFRQAQAGCLPWQGSGRISQRPPAKSR</sequence>
<dbReference type="EnsemblFungi" id="MAPG_05245T0">
    <property type="protein sequence ID" value="MAPG_05245T0"/>
    <property type="gene ID" value="MAPG_05245"/>
</dbReference>
<evidence type="ECO:0000313" key="1">
    <source>
        <dbReference type="EMBL" id="KLU86228.1"/>
    </source>
</evidence>
<reference evidence="1" key="2">
    <citation type="submission" date="2010-05" db="EMBL/GenBank/DDBJ databases">
        <title>The Genome Sequence of Magnaporthe poae strain ATCC 64411.</title>
        <authorList>
            <consortium name="The Broad Institute Genome Sequencing Platform"/>
            <consortium name="Broad Institute Genome Sequencing Center for Infectious Disease"/>
            <person name="Ma L.-J."/>
            <person name="Dead R."/>
            <person name="Young S."/>
            <person name="Zeng Q."/>
            <person name="Koehrsen M."/>
            <person name="Alvarado L."/>
            <person name="Berlin A."/>
            <person name="Chapman S.B."/>
            <person name="Chen Z."/>
            <person name="Freedman E."/>
            <person name="Gellesch M."/>
            <person name="Goldberg J."/>
            <person name="Griggs A."/>
            <person name="Gujja S."/>
            <person name="Heilman E.R."/>
            <person name="Heiman D."/>
            <person name="Hepburn T."/>
            <person name="Howarth C."/>
            <person name="Jen D."/>
            <person name="Larson L."/>
            <person name="Mehta T."/>
            <person name="Neiman D."/>
            <person name="Pearson M."/>
            <person name="Roberts A."/>
            <person name="Saif S."/>
            <person name="Shea T."/>
            <person name="Shenoy N."/>
            <person name="Sisk P."/>
            <person name="Stolte C."/>
            <person name="Sykes S."/>
            <person name="Walk T."/>
            <person name="White J."/>
            <person name="Yandava C."/>
            <person name="Haas B."/>
            <person name="Nusbaum C."/>
            <person name="Birren B."/>
        </authorList>
    </citation>
    <scope>NUCLEOTIDE SEQUENCE</scope>
    <source>
        <strain evidence="1">ATCC 64411</strain>
    </source>
</reference>
<keyword evidence="3" id="KW-1185">Reference proteome</keyword>
<reference evidence="2" key="4">
    <citation type="journal article" date="2015" name="G3 (Bethesda)">
        <title>Genome sequences of three phytopathogenic species of the Magnaporthaceae family of fungi.</title>
        <authorList>
            <person name="Okagaki L.H."/>
            <person name="Nunes C.C."/>
            <person name="Sailsbery J."/>
            <person name="Clay B."/>
            <person name="Brown D."/>
            <person name="John T."/>
            <person name="Oh Y."/>
            <person name="Young N."/>
            <person name="Fitzgerald M."/>
            <person name="Haas B.J."/>
            <person name="Zeng Q."/>
            <person name="Young S."/>
            <person name="Adiconis X."/>
            <person name="Fan L."/>
            <person name="Levin J.Z."/>
            <person name="Mitchell T.K."/>
            <person name="Okubara P.A."/>
            <person name="Farman M.L."/>
            <person name="Kohn L.M."/>
            <person name="Birren B."/>
            <person name="Ma L.-J."/>
            <person name="Dean R.A."/>
        </authorList>
    </citation>
    <scope>NUCLEOTIDE SEQUENCE</scope>
    <source>
        <strain evidence="2">ATCC 64411 / 73-15</strain>
    </source>
</reference>
<accession>A0A0C4DYW4</accession>
<reference evidence="1" key="3">
    <citation type="submission" date="2011-03" db="EMBL/GenBank/DDBJ databases">
        <title>Annotation of Magnaporthe poae ATCC 64411.</title>
        <authorList>
            <person name="Ma L.-J."/>
            <person name="Dead R."/>
            <person name="Young S.K."/>
            <person name="Zeng Q."/>
            <person name="Gargeya S."/>
            <person name="Fitzgerald M."/>
            <person name="Haas B."/>
            <person name="Abouelleil A."/>
            <person name="Alvarado L."/>
            <person name="Arachchi H.M."/>
            <person name="Berlin A."/>
            <person name="Brown A."/>
            <person name="Chapman S.B."/>
            <person name="Chen Z."/>
            <person name="Dunbar C."/>
            <person name="Freedman E."/>
            <person name="Gearin G."/>
            <person name="Gellesch M."/>
            <person name="Goldberg J."/>
            <person name="Griggs A."/>
            <person name="Gujja S."/>
            <person name="Heiman D."/>
            <person name="Howarth C."/>
            <person name="Larson L."/>
            <person name="Lui A."/>
            <person name="MacDonald P.J.P."/>
            <person name="Mehta T."/>
            <person name="Montmayeur A."/>
            <person name="Murphy C."/>
            <person name="Neiman D."/>
            <person name="Pearson M."/>
            <person name="Priest M."/>
            <person name="Roberts A."/>
            <person name="Saif S."/>
            <person name="Shea T."/>
            <person name="Shenoy N."/>
            <person name="Sisk P."/>
            <person name="Stolte C."/>
            <person name="Sykes S."/>
            <person name="Yandava C."/>
            <person name="Wortman J."/>
            <person name="Nusbaum C."/>
            <person name="Birren B."/>
        </authorList>
    </citation>
    <scope>NUCLEOTIDE SEQUENCE</scope>
    <source>
        <strain evidence="1">ATCC 64411</strain>
    </source>
</reference>
<dbReference type="EMBL" id="ADBL01001242">
    <property type="status" value="NOT_ANNOTATED_CDS"/>
    <property type="molecule type" value="Genomic_DNA"/>
</dbReference>
<reference evidence="3" key="1">
    <citation type="submission" date="2010-05" db="EMBL/GenBank/DDBJ databases">
        <title>The genome sequence of Magnaporthe poae strain ATCC 64411.</title>
        <authorList>
            <person name="Ma L.-J."/>
            <person name="Dead R."/>
            <person name="Young S."/>
            <person name="Zeng Q."/>
            <person name="Koehrsen M."/>
            <person name="Alvarado L."/>
            <person name="Berlin A."/>
            <person name="Chapman S.B."/>
            <person name="Chen Z."/>
            <person name="Freedman E."/>
            <person name="Gellesch M."/>
            <person name="Goldberg J."/>
            <person name="Griggs A."/>
            <person name="Gujja S."/>
            <person name="Heilman E.R."/>
            <person name="Heiman D."/>
            <person name="Hepburn T."/>
            <person name="Howarth C."/>
            <person name="Jen D."/>
            <person name="Larson L."/>
            <person name="Mehta T."/>
            <person name="Neiman D."/>
            <person name="Pearson M."/>
            <person name="Roberts A."/>
            <person name="Saif S."/>
            <person name="Shea T."/>
            <person name="Shenoy N."/>
            <person name="Sisk P."/>
            <person name="Stolte C."/>
            <person name="Sykes S."/>
            <person name="Walk T."/>
            <person name="White J."/>
            <person name="Yandava C."/>
            <person name="Haas B."/>
            <person name="Nusbaum C."/>
            <person name="Birren B."/>
        </authorList>
    </citation>
    <scope>NUCLEOTIDE SEQUENCE [LARGE SCALE GENOMIC DNA]</scope>
    <source>
        <strain evidence="3">ATCC 64411 / 73-15</strain>
    </source>
</reference>
<gene>
    <name evidence="1" type="ORF">MAPG_05245</name>
</gene>
<protein>
    <submittedName>
        <fullName evidence="1 2">Uncharacterized protein</fullName>
    </submittedName>
</protein>
<dbReference type="EMBL" id="GL876969">
    <property type="protein sequence ID" value="KLU86228.1"/>
    <property type="molecule type" value="Genomic_DNA"/>
</dbReference>
<dbReference type="AlphaFoldDB" id="A0A0C4DYW4"/>
<reference evidence="2" key="5">
    <citation type="submission" date="2015-06" db="UniProtKB">
        <authorList>
            <consortium name="EnsemblFungi"/>
        </authorList>
    </citation>
    <scope>IDENTIFICATION</scope>
    <source>
        <strain evidence="2">ATCC 64411</strain>
    </source>
</reference>